<evidence type="ECO:0000313" key="3">
    <source>
        <dbReference type="EMBL" id="KAJ4460202.1"/>
    </source>
</evidence>
<feature type="compositionally biased region" description="Acidic residues" evidence="1">
    <location>
        <begin position="236"/>
        <end position="258"/>
    </location>
</feature>
<dbReference type="PANTHER" id="PTHR23099">
    <property type="entry name" value="TRANSCRIPTIONAL REGULATOR"/>
    <property type="match status" value="1"/>
</dbReference>
<feature type="compositionally biased region" description="Low complexity" evidence="1">
    <location>
        <begin position="816"/>
        <end position="835"/>
    </location>
</feature>
<feature type="compositionally biased region" description="Low complexity" evidence="1">
    <location>
        <begin position="763"/>
        <end position="773"/>
    </location>
</feature>
<feature type="compositionally biased region" description="Polar residues" evidence="1">
    <location>
        <begin position="429"/>
        <end position="439"/>
    </location>
</feature>
<feature type="region of interest" description="Disordered" evidence="1">
    <location>
        <begin position="391"/>
        <end position="460"/>
    </location>
</feature>
<dbReference type="Proteomes" id="UP001141327">
    <property type="component" value="Unassembled WGS sequence"/>
</dbReference>
<dbReference type="PANTHER" id="PTHR23099:SF0">
    <property type="entry name" value="GERM CELL NUCLEAR ACIDIC PROTEIN"/>
    <property type="match status" value="1"/>
</dbReference>
<reference evidence="3" key="1">
    <citation type="journal article" date="2022" name="bioRxiv">
        <title>Genomics of Preaxostyla Flagellates Illuminates Evolutionary Transitions and the Path Towards Mitochondrial Loss.</title>
        <authorList>
            <person name="Novak L.V.F."/>
            <person name="Treitli S.C."/>
            <person name="Pyrih J."/>
            <person name="Halakuc P."/>
            <person name="Pipaliya S.V."/>
            <person name="Vacek V."/>
            <person name="Brzon O."/>
            <person name="Soukal P."/>
            <person name="Eme L."/>
            <person name="Dacks J.B."/>
            <person name="Karnkowska A."/>
            <person name="Elias M."/>
            <person name="Hampl V."/>
        </authorList>
    </citation>
    <scope>NUCLEOTIDE SEQUENCE</scope>
    <source>
        <strain evidence="3">RCP-MX</strain>
    </source>
</reference>
<dbReference type="EMBL" id="JAPMOS010000014">
    <property type="protein sequence ID" value="KAJ4460202.1"/>
    <property type="molecule type" value="Genomic_DNA"/>
</dbReference>
<evidence type="ECO:0000259" key="2">
    <source>
        <dbReference type="SMART" id="SM00731"/>
    </source>
</evidence>
<dbReference type="SMART" id="SM00731">
    <property type="entry name" value="SprT"/>
    <property type="match status" value="1"/>
</dbReference>
<dbReference type="Pfam" id="PF10263">
    <property type="entry name" value="SprT-like"/>
    <property type="match status" value="1"/>
</dbReference>
<feature type="region of interest" description="Disordered" evidence="1">
    <location>
        <begin position="607"/>
        <end position="646"/>
    </location>
</feature>
<proteinExistence type="predicted"/>
<dbReference type="InterPro" id="IPR006640">
    <property type="entry name" value="SprT-like_domain"/>
</dbReference>
<feature type="region of interest" description="Disordered" evidence="1">
    <location>
        <begin position="1259"/>
        <end position="1303"/>
    </location>
</feature>
<feature type="region of interest" description="Disordered" evidence="1">
    <location>
        <begin position="558"/>
        <end position="595"/>
    </location>
</feature>
<feature type="compositionally biased region" description="Basic and acidic residues" evidence="1">
    <location>
        <begin position="844"/>
        <end position="853"/>
    </location>
</feature>
<feature type="compositionally biased region" description="Acidic residues" evidence="1">
    <location>
        <begin position="884"/>
        <end position="896"/>
    </location>
</feature>
<feature type="compositionally biased region" description="Acidic residues" evidence="1">
    <location>
        <begin position="270"/>
        <end position="290"/>
    </location>
</feature>
<feature type="region of interest" description="Disordered" evidence="1">
    <location>
        <begin position="161"/>
        <end position="368"/>
    </location>
</feature>
<evidence type="ECO:0000313" key="4">
    <source>
        <dbReference type="Proteomes" id="UP001141327"/>
    </source>
</evidence>
<feature type="region of interest" description="Disordered" evidence="1">
    <location>
        <begin position="474"/>
        <end position="544"/>
    </location>
</feature>
<keyword evidence="4" id="KW-1185">Reference proteome</keyword>
<accession>A0ABQ8UR63</accession>
<feature type="compositionally biased region" description="Pro residues" evidence="1">
    <location>
        <begin position="516"/>
        <end position="526"/>
    </location>
</feature>
<sequence>MSPSGKVAKPLRGSRCSVGAKLTFFPFKFLFKSQVSALRASPQFLAVAAAHSVSLSPSDSEELIPPPDSPPLTSAPLTTPKHDSTARIATPATDTPIHFVAPPTHSRRRVLDEDDDEISLGSRPPTAAQVSPIATALAQTHFTVSPTQNAAFPRTPVMSTLSASLTPSPSPLPLSPESSPPHHETQPVCSPASQPAPTGARAAPVIIDDDDSPVPPPTKKAAPAKPRGRLATSIPCDDDANEDPANEQPDEYDLEDSFIDNRSEIPSGSEDWEETDEQEDEVEDEDEDEAQTGRKPKKSLDPAAPLDSESPQECARTRAKTRTKATKGQGGGPITPGSAPTKSSPPHHRSPRDTPPDKSLTLAAAPSSIGDALRTPQFLPFAGGFGFGELDASPAPLPLSPETDAVEDVVAPPRPPASPSLALARAQGTPLSAGQTPTPEASPAPLRIHEGTPAVASPPACPAHLPALTPLSPPCQAGVSTGPETVTISTPPVGSPLWPLGPPAVTTTPAAAPSPLSTPLPPPDSPAVPANTPSDPAACHTMGTPGLPRAVIVVESPFAPTPAPSRQPAPPSAPSPPPAATAPRPGPPRRHLPGARVVDSPFAIEAAAAAPPPPPRPPSSHLLPSSPRSSPPTAAAARRGPGALAPSACTRINTHSLAPTACNLSASAGIHARTPCARPHTHICARHISHPPAAAVDDDAQVVLLPPTFRAPPAPAVPARPAGFPAPPSVMALLQSPPIAAASLTPAAPSRALPLASAPVPISSAPTDTATSPPALPPASAPSPLLATTLQTPVAGPEQADSTPVVLRTATRRRVLFSPPSESEPSPGLLPLSPEETPPPQGGSHHDMVDITRGDIASLPSTHPTPRPTVVTTPGKARPRPTIVDDDDGDDDEDPDAVPLLSDDADDATPATTRRGKGTNAGAAPPKKLLGIEAPPANLLQGLFARKRAALTATRSPTPSSFSGGWADPREIGLSSRAIRKVSPHFFVLIFAFFHSLSVQTSKIPISAASSHSPLFDGRLPADLPVLWSKRLMTTAGFAYPTASKKGARIELATKIITDYERLVETLAHEMCHVANDVIDKVDLKRCHGPLFKKWGRLCERRTGIEVSTYHNYSIERKFELTCPQCHHIFGRDSRPTGVLLCSICHVPVQLTKQPAATTPGRVNPYTEFVKRTLPEFRRAHPGTPMCQAMRELAAEYRAQKAAGVLSTPAPGPALAPPTAGGLVMSGLAAPRVLDLTATPGQAPGSLMTRLMAPRVLDLTATPERATTRGPGGSNPGGTEDDDSAVDALTRQLGGALSFGEAA</sequence>
<feature type="region of interest" description="Disordered" evidence="1">
    <location>
        <begin position="763"/>
        <end position="785"/>
    </location>
</feature>
<feature type="compositionally biased region" description="Polar residues" evidence="1">
    <location>
        <begin position="478"/>
        <end position="492"/>
    </location>
</feature>
<feature type="compositionally biased region" description="Low complexity" evidence="1">
    <location>
        <begin position="619"/>
        <end position="646"/>
    </location>
</feature>
<feature type="region of interest" description="Disordered" evidence="1">
    <location>
        <begin position="57"/>
        <end position="83"/>
    </location>
</feature>
<evidence type="ECO:0000256" key="1">
    <source>
        <dbReference type="SAM" id="MobiDB-lite"/>
    </source>
</evidence>
<feature type="compositionally biased region" description="Low complexity" evidence="1">
    <location>
        <begin position="860"/>
        <end position="874"/>
    </location>
</feature>
<feature type="region of interest" description="Disordered" evidence="1">
    <location>
        <begin position="813"/>
        <end position="930"/>
    </location>
</feature>
<gene>
    <name evidence="3" type="ORF">PAPYR_3591</name>
</gene>
<comment type="caution">
    <text evidence="3">The sequence shown here is derived from an EMBL/GenBank/DDBJ whole genome shotgun (WGS) entry which is preliminary data.</text>
</comment>
<feature type="compositionally biased region" description="Pro residues" evidence="1">
    <location>
        <begin position="559"/>
        <end position="586"/>
    </location>
</feature>
<feature type="compositionally biased region" description="Polar residues" evidence="1">
    <location>
        <begin position="187"/>
        <end position="196"/>
    </location>
</feature>
<protein>
    <submittedName>
        <fullName evidence="3">SprT-like family</fullName>
    </submittedName>
</protein>
<name>A0ABQ8UR63_9EUKA</name>
<feature type="compositionally biased region" description="Low complexity" evidence="1">
    <location>
        <begin position="503"/>
        <end position="515"/>
    </location>
</feature>
<feature type="domain" description="SprT-like" evidence="2">
    <location>
        <begin position="997"/>
        <end position="1152"/>
    </location>
</feature>
<organism evidence="3 4">
    <name type="scientific">Paratrimastix pyriformis</name>
    <dbReference type="NCBI Taxonomy" id="342808"/>
    <lineage>
        <taxon>Eukaryota</taxon>
        <taxon>Metamonada</taxon>
        <taxon>Preaxostyla</taxon>
        <taxon>Paratrimastigidae</taxon>
        <taxon>Paratrimastix</taxon>
    </lineage>
</organism>